<dbReference type="EMBL" id="LKCM01000258">
    <property type="protein sequence ID" value="KPQ42197.1"/>
    <property type="molecule type" value="Genomic_DNA"/>
</dbReference>
<keyword evidence="1" id="KW-0472">Membrane</keyword>
<keyword evidence="1" id="KW-1133">Transmembrane helix</keyword>
<accession>A0A0P7ZC55</accession>
<dbReference type="Proteomes" id="UP000050360">
    <property type="component" value="Unassembled WGS sequence"/>
</dbReference>
<evidence type="ECO:0000313" key="3">
    <source>
        <dbReference type="Proteomes" id="UP000050360"/>
    </source>
</evidence>
<evidence type="ECO:0000313" key="2">
    <source>
        <dbReference type="EMBL" id="KPQ42197.1"/>
    </source>
</evidence>
<organism evidence="2 3">
    <name type="scientific">Candidatus Methanoperedens nitratireducens</name>
    <dbReference type="NCBI Taxonomy" id="1392998"/>
    <lineage>
        <taxon>Archaea</taxon>
        <taxon>Methanobacteriati</taxon>
        <taxon>Methanobacteriota</taxon>
        <taxon>Stenosarchaea group</taxon>
        <taxon>Methanomicrobia</taxon>
        <taxon>Methanosarcinales</taxon>
        <taxon>ANME-2 cluster</taxon>
        <taxon>Candidatus Methanoperedentaceae</taxon>
        <taxon>Candidatus Methanoperedens</taxon>
    </lineage>
</organism>
<name>A0A0P7ZC55_9EURY</name>
<dbReference type="AlphaFoldDB" id="A0A0P7ZC55"/>
<reference evidence="2 3" key="1">
    <citation type="submission" date="2015-09" db="EMBL/GenBank/DDBJ databases">
        <title>A metagenomics-based metabolic model of nitrate-dependent anaerobic oxidation of methane by Methanoperedens-like archaea.</title>
        <authorList>
            <person name="Arshad A."/>
            <person name="Speth D.R."/>
            <person name="De Graaf R.M."/>
            <person name="Op Den Camp H.J."/>
            <person name="Jetten M.S."/>
            <person name="Welte C.U."/>
        </authorList>
    </citation>
    <scope>NUCLEOTIDE SEQUENCE [LARGE SCALE GENOMIC DNA]</scope>
</reference>
<comment type="caution">
    <text evidence="2">The sequence shown here is derived from an EMBL/GenBank/DDBJ whole genome shotgun (WGS) entry which is preliminary data.</text>
</comment>
<proteinExistence type="predicted"/>
<gene>
    <name evidence="2" type="ORF">MPEBLZ_03247</name>
</gene>
<sequence length="193" mass="20935">MVCNSITVQGTTLKLKAIEFGKFWADNLTDGQLKTFAKAGLVIFGKPGDEILTSKPVHRENGLAYVVFTPSTTQYIEFNILTGMKAILGAAFGWVKANPGKAAALFLAFAYVNIRIIDWLTKVEEAKTNISHDDTIGDILDDPTLTDAQKFDLIMKYLGVLTKGTTDWGTTVLYAAGILGAAYVISSMFGGKR</sequence>
<evidence type="ECO:0000256" key="1">
    <source>
        <dbReference type="SAM" id="Phobius"/>
    </source>
</evidence>
<feature type="transmembrane region" description="Helical" evidence="1">
    <location>
        <begin position="172"/>
        <end position="191"/>
    </location>
</feature>
<keyword evidence="1" id="KW-0812">Transmembrane</keyword>
<protein>
    <submittedName>
        <fullName evidence="2">Uncharacterized protein</fullName>
    </submittedName>
</protein>